<protein>
    <submittedName>
        <fullName evidence="2">Uncharacterized protein</fullName>
    </submittedName>
</protein>
<sequence length="220" mass="25544">MCLFLLNCNPNPSWRLFGERNPLQRRAGRQSEWRPEAKLKKKKKLKSGTPVGVANPASKSGLKVVRAVPKADTQQDAKDGVQKFRVKLPHKYILLEYLMENSREFIDEIEEILPPAGRSNRLSYQFCSSQSHPKKFRSSAILNFRAGNYQVAYKLWVQKNAAPIDFSYVDRYCSMKLIYVELEYDDIEDMYDAIEEEEDSENARDHMGHEELHSSCIFDM</sequence>
<proteinExistence type="predicted"/>
<evidence type="ECO:0000256" key="1">
    <source>
        <dbReference type="SAM" id="MobiDB-lite"/>
    </source>
</evidence>
<name>A0A830CDP3_9LAMI</name>
<keyword evidence="3" id="KW-1185">Reference proteome</keyword>
<comment type="caution">
    <text evidence="2">The sequence shown here is derived from an EMBL/GenBank/DDBJ whole genome shotgun (WGS) entry which is preliminary data.</text>
</comment>
<gene>
    <name evidence="2" type="ORF">PHJA_001480900</name>
</gene>
<accession>A0A830CDP3</accession>
<dbReference type="EMBL" id="BMAC01000311">
    <property type="protein sequence ID" value="GFP93365.1"/>
    <property type="molecule type" value="Genomic_DNA"/>
</dbReference>
<organism evidence="2 3">
    <name type="scientific">Phtheirospermum japonicum</name>
    <dbReference type="NCBI Taxonomy" id="374723"/>
    <lineage>
        <taxon>Eukaryota</taxon>
        <taxon>Viridiplantae</taxon>
        <taxon>Streptophyta</taxon>
        <taxon>Embryophyta</taxon>
        <taxon>Tracheophyta</taxon>
        <taxon>Spermatophyta</taxon>
        <taxon>Magnoliopsida</taxon>
        <taxon>eudicotyledons</taxon>
        <taxon>Gunneridae</taxon>
        <taxon>Pentapetalae</taxon>
        <taxon>asterids</taxon>
        <taxon>lamiids</taxon>
        <taxon>Lamiales</taxon>
        <taxon>Orobanchaceae</taxon>
        <taxon>Orobanchaceae incertae sedis</taxon>
        <taxon>Phtheirospermum</taxon>
    </lineage>
</organism>
<reference evidence="2" key="1">
    <citation type="submission" date="2020-07" db="EMBL/GenBank/DDBJ databases">
        <title>Ethylene signaling mediates host invasion by parasitic plants.</title>
        <authorList>
            <person name="Yoshida S."/>
        </authorList>
    </citation>
    <scope>NUCLEOTIDE SEQUENCE</scope>
    <source>
        <strain evidence="2">Okayama</strain>
    </source>
</reference>
<evidence type="ECO:0000313" key="2">
    <source>
        <dbReference type="EMBL" id="GFP93365.1"/>
    </source>
</evidence>
<evidence type="ECO:0000313" key="3">
    <source>
        <dbReference type="Proteomes" id="UP000653305"/>
    </source>
</evidence>
<dbReference type="Proteomes" id="UP000653305">
    <property type="component" value="Unassembled WGS sequence"/>
</dbReference>
<dbReference type="AlphaFoldDB" id="A0A830CDP3"/>
<feature type="region of interest" description="Disordered" evidence="1">
    <location>
        <begin position="25"/>
        <end position="52"/>
    </location>
</feature>
<feature type="compositionally biased region" description="Basic and acidic residues" evidence="1">
    <location>
        <begin position="29"/>
        <end position="38"/>
    </location>
</feature>